<feature type="non-terminal residue" evidence="1">
    <location>
        <position position="164"/>
    </location>
</feature>
<sequence length="164" mass="17498">MILNTLDNLGKFDAKGDEVVFAETSSNNFSGTKDAASQDVKKDLSSLRYIALPYCGNSIPTVTSKNPPADQMETLAVETAIPTVSSPVPAACLDDSLEPSSDIRLILKRVTSQDNTPSLDNILKLSNRFEDILGVTTSTNDTNGVEANLGNMEYNISASPTPTI</sequence>
<gene>
    <name evidence="1" type="ORF">Tci_864564</name>
</gene>
<proteinExistence type="predicted"/>
<organism evidence="1">
    <name type="scientific">Tanacetum cinerariifolium</name>
    <name type="common">Dalmatian daisy</name>
    <name type="synonym">Chrysanthemum cinerariifolium</name>
    <dbReference type="NCBI Taxonomy" id="118510"/>
    <lineage>
        <taxon>Eukaryota</taxon>
        <taxon>Viridiplantae</taxon>
        <taxon>Streptophyta</taxon>
        <taxon>Embryophyta</taxon>
        <taxon>Tracheophyta</taxon>
        <taxon>Spermatophyta</taxon>
        <taxon>Magnoliopsida</taxon>
        <taxon>eudicotyledons</taxon>
        <taxon>Gunneridae</taxon>
        <taxon>Pentapetalae</taxon>
        <taxon>asterids</taxon>
        <taxon>campanulids</taxon>
        <taxon>Asterales</taxon>
        <taxon>Asteraceae</taxon>
        <taxon>Asteroideae</taxon>
        <taxon>Anthemideae</taxon>
        <taxon>Anthemidinae</taxon>
        <taxon>Tanacetum</taxon>
    </lineage>
</organism>
<dbReference type="EMBL" id="BKCJ011138357">
    <property type="protein sequence ID" value="GFC92594.1"/>
    <property type="molecule type" value="Genomic_DNA"/>
</dbReference>
<dbReference type="AlphaFoldDB" id="A0A699S576"/>
<name>A0A699S576_TANCI</name>
<evidence type="ECO:0000313" key="1">
    <source>
        <dbReference type="EMBL" id="GFC92594.1"/>
    </source>
</evidence>
<reference evidence="1" key="1">
    <citation type="journal article" date="2019" name="Sci. Rep.">
        <title>Draft genome of Tanacetum cinerariifolium, the natural source of mosquito coil.</title>
        <authorList>
            <person name="Yamashiro T."/>
            <person name="Shiraishi A."/>
            <person name="Satake H."/>
            <person name="Nakayama K."/>
        </authorList>
    </citation>
    <scope>NUCLEOTIDE SEQUENCE</scope>
</reference>
<comment type="caution">
    <text evidence="1">The sequence shown here is derived from an EMBL/GenBank/DDBJ whole genome shotgun (WGS) entry which is preliminary data.</text>
</comment>
<accession>A0A699S576</accession>
<protein>
    <submittedName>
        <fullName evidence="1">Uncharacterized protein</fullName>
    </submittedName>
</protein>